<sequence>MVTISINPIHPKDFKKIHKFSIYQMSKLSGYSVETLKNWLADENSSRFVEPKPYVLNHFGAIHKILALA</sequence>
<protein>
    <recommendedName>
        <fullName evidence="4">DNA-binding protein</fullName>
    </recommendedName>
</protein>
<evidence type="ECO:0000313" key="3">
    <source>
        <dbReference type="Proteomes" id="UP000658514"/>
    </source>
</evidence>
<dbReference type="EMBL" id="JACJQH010000100">
    <property type="protein sequence ID" value="MBD2200625.1"/>
    <property type="molecule type" value="Genomic_DNA"/>
</dbReference>
<organism evidence="1 3">
    <name type="scientific">Calothrix parietina FACHB-288</name>
    <dbReference type="NCBI Taxonomy" id="2692896"/>
    <lineage>
        <taxon>Bacteria</taxon>
        <taxon>Bacillati</taxon>
        <taxon>Cyanobacteriota</taxon>
        <taxon>Cyanophyceae</taxon>
        <taxon>Nostocales</taxon>
        <taxon>Calotrichaceae</taxon>
        <taxon>Calothrix</taxon>
    </lineage>
</organism>
<proteinExistence type="predicted"/>
<accession>A0ABR8AM45</accession>
<evidence type="ECO:0000313" key="2">
    <source>
        <dbReference type="EMBL" id="MBD2200835.1"/>
    </source>
</evidence>
<gene>
    <name evidence="1" type="ORF">H6G24_35140</name>
    <name evidence="2" type="ORF">H6G24_36250</name>
</gene>
<evidence type="ECO:0008006" key="4">
    <source>
        <dbReference type="Google" id="ProtNLM"/>
    </source>
</evidence>
<dbReference type="Proteomes" id="UP000658514">
    <property type="component" value="Unassembled WGS sequence"/>
</dbReference>
<dbReference type="EMBL" id="JACJQH010000119">
    <property type="protein sequence ID" value="MBD2200835.1"/>
    <property type="molecule type" value="Genomic_DNA"/>
</dbReference>
<name>A0ABR8AM45_9CYAN</name>
<evidence type="ECO:0000313" key="1">
    <source>
        <dbReference type="EMBL" id="MBD2200625.1"/>
    </source>
</evidence>
<reference evidence="1 3" key="1">
    <citation type="journal article" date="2020" name="ISME J.">
        <title>Comparative genomics reveals insights into cyanobacterial evolution and habitat adaptation.</title>
        <authorList>
            <person name="Chen M.Y."/>
            <person name="Teng W.K."/>
            <person name="Zhao L."/>
            <person name="Hu C.X."/>
            <person name="Zhou Y.K."/>
            <person name="Han B.P."/>
            <person name="Song L.R."/>
            <person name="Shu W.S."/>
        </authorList>
    </citation>
    <scope>NUCLEOTIDE SEQUENCE [LARGE SCALE GENOMIC DNA]</scope>
    <source>
        <strain evidence="1 3">FACHB-288</strain>
    </source>
</reference>
<comment type="caution">
    <text evidence="1">The sequence shown here is derived from an EMBL/GenBank/DDBJ whole genome shotgun (WGS) entry which is preliminary data.</text>
</comment>
<dbReference type="RefSeq" id="WP_045873469.1">
    <property type="nucleotide sequence ID" value="NZ_CAWPNO010000003.1"/>
</dbReference>
<keyword evidence="3" id="KW-1185">Reference proteome</keyword>
<reference evidence="1" key="2">
    <citation type="submission" date="2020-08" db="EMBL/GenBank/DDBJ databases">
        <authorList>
            <person name="Chen M."/>
            <person name="Teng W."/>
            <person name="Zhao L."/>
            <person name="Hu C."/>
            <person name="Zhou Y."/>
            <person name="Han B."/>
            <person name="Song L."/>
            <person name="Shu W."/>
        </authorList>
    </citation>
    <scope>NUCLEOTIDE SEQUENCE</scope>
    <source>
        <strain evidence="1">FACHB-288</strain>
    </source>
</reference>